<dbReference type="InterPro" id="IPR013830">
    <property type="entry name" value="SGNH_hydro"/>
</dbReference>
<dbReference type="InterPro" id="IPR051532">
    <property type="entry name" value="Ester_Hydrolysis_Enzymes"/>
</dbReference>
<dbReference type="PANTHER" id="PTHR30383">
    <property type="entry name" value="THIOESTERASE 1/PROTEASE 1/LYSOPHOSPHOLIPASE L1"/>
    <property type="match status" value="1"/>
</dbReference>
<dbReference type="AlphaFoldDB" id="A0A1G9QKC3"/>
<sequence length="201" mass="22521">MKTILCFGDSLTAGYGVAPTHAYPALIQQKIEALDWKFRVVNAGISGDTTQDGLNRLHTWLQEPIDVFLLELGVNDLFRGVAFPQAKANLQAIVDRVKLIHPQAQQIMVGMEAPLEQLQLPFFLPQVERFRRMHRQLAEANDMAFVPFMLDRVAGQRHLNLLDGVHPNAAGYQLVAENIWTVLEDVLAQTRETVKVLNGKG</sequence>
<evidence type="ECO:0000259" key="1">
    <source>
        <dbReference type="Pfam" id="PF13472"/>
    </source>
</evidence>
<gene>
    <name evidence="2" type="ORF">SAMN05421823_110205</name>
</gene>
<dbReference type="OrthoDB" id="9786188at2"/>
<evidence type="ECO:0000313" key="3">
    <source>
        <dbReference type="Proteomes" id="UP000198510"/>
    </source>
</evidence>
<dbReference type="STRING" id="1075417.SAMN05421823_110205"/>
<keyword evidence="3" id="KW-1185">Reference proteome</keyword>
<dbReference type="PANTHER" id="PTHR30383:SF24">
    <property type="entry name" value="THIOESTERASE 1_PROTEASE 1_LYSOPHOSPHOLIPASE L1"/>
    <property type="match status" value="1"/>
</dbReference>
<dbReference type="InterPro" id="IPR036514">
    <property type="entry name" value="SGNH_hydro_sf"/>
</dbReference>
<dbReference type="Pfam" id="PF13472">
    <property type="entry name" value="Lipase_GDSL_2"/>
    <property type="match status" value="1"/>
</dbReference>
<name>A0A1G9QKC3_9BACT</name>
<dbReference type="RefSeq" id="WP_089686300.1">
    <property type="nucleotide sequence ID" value="NZ_FNFO01000010.1"/>
</dbReference>
<dbReference type="EMBL" id="FNFO01000010">
    <property type="protein sequence ID" value="SDM11472.1"/>
    <property type="molecule type" value="Genomic_DNA"/>
</dbReference>
<organism evidence="2 3">
    <name type="scientific">Catalinimonas alkaloidigena</name>
    <dbReference type="NCBI Taxonomy" id="1075417"/>
    <lineage>
        <taxon>Bacteria</taxon>
        <taxon>Pseudomonadati</taxon>
        <taxon>Bacteroidota</taxon>
        <taxon>Cytophagia</taxon>
        <taxon>Cytophagales</taxon>
        <taxon>Catalimonadaceae</taxon>
        <taxon>Catalinimonas</taxon>
    </lineage>
</organism>
<accession>A0A1G9QKC3</accession>
<reference evidence="2 3" key="1">
    <citation type="submission" date="2016-10" db="EMBL/GenBank/DDBJ databases">
        <authorList>
            <person name="de Groot N.N."/>
        </authorList>
    </citation>
    <scope>NUCLEOTIDE SEQUENCE [LARGE SCALE GENOMIC DNA]</scope>
    <source>
        <strain evidence="2 3">DSM 25186</strain>
    </source>
</reference>
<dbReference type="SUPFAM" id="SSF52266">
    <property type="entry name" value="SGNH hydrolase"/>
    <property type="match status" value="1"/>
</dbReference>
<dbReference type="CDD" id="cd01822">
    <property type="entry name" value="Lysophospholipase_L1_like"/>
    <property type="match status" value="1"/>
</dbReference>
<evidence type="ECO:0000313" key="2">
    <source>
        <dbReference type="EMBL" id="SDM11472.1"/>
    </source>
</evidence>
<dbReference type="GO" id="GO:0004622">
    <property type="term" value="F:phosphatidylcholine lysophospholipase activity"/>
    <property type="evidence" value="ECO:0007669"/>
    <property type="project" value="TreeGrafter"/>
</dbReference>
<proteinExistence type="predicted"/>
<dbReference type="Gene3D" id="3.40.50.1110">
    <property type="entry name" value="SGNH hydrolase"/>
    <property type="match status" value="1"/>
</dbReference>
<protein>
    <submittedName>
        <fullName evidence="2">Acyl-CoA thioesterase-1</fullName>
    </submittedName>
</protein>
<dbReference type="Proteomes" id="UP000198510">
    <property type="component" value="Unassembled WGS sequence"/>
</dbReference>
<feature type="domain" description="SGNH hydrolase-type esterase" evidence="1">
    <location>
        <begin position="6"/>
        <end position="174"/>
    </location>
</feature>